<dbReference type="Proteomes" id="UP000887579">
    <property type="component" value="Unplaced"/>
</dbReference>
<accession>A0AC34FZN4</accession>
<dbReference type="WBParaSite" id="ES5_v2.g22900.t1">
    <property type="protein sequence ID" value="ES5_v2.g22900.t1"/>
    <property type="gene ID" value="ES5_v2.g22900"/>
</dbReference>
<name>A0AC34FZN4_9BILA</name>
<sequence>MKTYTPVIYWFDKSSPITAIDIQQMDVPATKTREVERNCERYYKLATVGVQELVRIWEYCFDKEIQTVHVDFIAQLEGHNKPINCCRFSPNEIHIDPTIDLDFPPNKENWKHNRKVNVRHSGIYDF</sequence>
<reference evidence="2" key="1">
    <citation type="submission" date="2022-11" db="UniProtKB">
        <authorList>
            <consortium name="WormBaseParasite"/>
        </authorList>
    </citation>
    <scope>IDENTIFICATION</scope>
</reference>
<protein>
    <submittedName>
        <fullName evidence="2">Uncharacterized protein</fullName>
    </submittedName>
</protein>
<organism evidence="1 2">
    <name type="scientific">Panagrolaimus sp. ES5</name>
    <dbReference type="NCBI Taxonomy" id="591445"/>
    <lineage>
        <taxon>Eukaryota</taxon>
        <taxon>Metazoa</taxon>
        <taxon>Ecdysozoa</taxon>
        <taxon>Nematoda</taxon>
        <taxon>Chromadorea</taxon>
        <taxon>Rhabditida</taxon>
        <taxon>Tylenchina</taxon>
        <taxon>Panagrolaimomorpha</taxon>
        <taxon>Panagrolaimoidea</taxon>
        <taxon>Panagrolaimidae</taxon>
        <taxon>Panagrolaimus</taxon>
    </lineage>
</organism>
<evidence type="ECO:0000313" key="1">
    <source>
        <dbReference type="Proteomes" id="UP000887579"/>
    </source>
</evidence>
<evidence type="ECO:0000313" key="2">
    <source>
        <dbReference type="WBParaSite" id="ES5_v2.g22900.t1"/>
    </source>
</evidence>
<proteinExistence type="predicted"/>